<evidence type="ECO:0000313" key="2">
    <source>
        <dbReference type="EMBL" id="EMS81739.1"/>
    </source>
</evidence>
<proteinExistence type="predicted"/>
<dbReference type="RefSeq" id="WP_006964511.1">
    <property type="nucleotide sequence ID" value="NZ_APJX01000001.1"/>
</dbReference>
<dbReference type="EMBL" id="APJX01000001">
    <property type="protein sequence ID" value="EMS81739.1"/>
    <property type="molecule type" value="Genomic_DNA"/>
</dbReference>
<dbReference type="PATRIC" id="fig|1286635.3.peg.924"/>
<accession>S0G6N3</accession>
<organism evidence="2 3">
    <name type="scientific">Desulfotignum phosphitoxidans DSM 13687</name>
    <dbReference type="NCBI Taxonomy" id="1286635"/>
    <lineage>
        <taxon>Bacteria</taxon>
        <taxon>Pseudomonadati</taxon>
        <taxon>Thermodesulfobacteriota</taxon>
        <taxon>Desulfobacteria</taxon>
        <taxon>Desulfobacterales</taxon>
        <taxon>Desulfobacteraceae</taxon>
        <taxon>Desulfotignum</taxon>
    </lineage>
</organism>
<dbReference type="Pfam" id="PF19975">
    <property type="entry name" value="DO-GTPase1"/>
    <property type="match status" value="1"/>
</dbReference>
<evidence type="ECO:0000313" key="3">
    <source>
        <dbReference type="Proteomes" id="UP000014216"/>
    </source>
</evidence>
<name>S0G6N3_9BACT</name>
<gene>
    <name evidence="2" type="ORF">Dpo_1c08810</name>
</gene>
<dbReference type="Proteomes" id="UP000014216">
    <property type="component" value="Unassembled WGS sequence"/>
</dbReference>
<sequence>MLTPEIVLLGGPNSGKTHYAGQLYGRLQRNPGALSLRGAPADLSAFQEVLRCIENGNAASHTPHSTWTEVCLPLQDKTGRAMDLNWPDYGGEQLTQVQATRSVDFQWHERLSKANGWLLLIRLKAEVIFPVALEKLTEHPHCGEQSVNRVSTWDANAYWVENLQILLHVAGLGTVKPLKRPRLAVLLSCYDELGESITQPAEELACKLPLVASFIRNNWHKDEVSIWGLSSLGQELTGNSGVDVFIDEGPEHQGWIVMPKGDERNQDLSLPLKWLLDGIT</sequence>
<protein>
    <recommendedName>
        <fullName evidence="1">Double-GTPase 1 domain-containing protein</fullName>
    </recommendedName>
</protein>
<dbReference type="AlphaFoldDB" id="S0G6N3"/>
<dbReference type="InterPro" id="IPR045530">
    <property type="entry name" value="DO-GTPase1"/>
</dbReference>
<dbReference type="OrthoDB" id="9758793at2"/>
<keyword evidence="3" id="KW-1185">Reference proteome</keyword>
<feature type="domain" description="Double-GTPase 1" evidence="1">
    <location>
        <begin position="7"/>
        <end position="275"/>
    </location>
</feature>
<reference evidence="2 3" key="1">
    <citation type="journal article" date="2013" name="Genome Announc.">
        <title>Draft Genome Sequence of Desulfotignum phosphitoxidans DSM 13687 Strain FiPS-3.</title>
        <authorList>
            <person name="Poehlein A."/>
            <person name="Daniel R."/>
            <person name="Simeonova D.D."/>
        </authorList>
    </citation>
    <scope>NUCLEOTIDE SEQUENCE [LARGE SCALE GENOMIC DNA]</scope>
    <source>
        <strain evidence="2 3">DSM 13687</strain>
    </source>
</reference>
<comment type="caution">
    <text evidence="2">The sequence shown here is derived from an EMBL/GenBank/DDBJ whole genome shotgun (WGS) entry which is preliminary data.</text>
</comment>
<evidence type="ECO:0000259" key="1">
    <source>
        <dbReference type="Pfam" id="PF19975"/>
    </source>
</evidence>